<evidence type="ECO:0000313" key="2">
    <source>
        <dbReference type="Proteomes" id="UP000790377"/>
    </source>
</evidence>
<dbReference type="Proteomes" id="UP000790377">
    <property type="component" value="Unassembled WGS sequence"/>
</dbReference>
<dbReference type="EMBL" id="MU267699">
    <property type="protein sequence ID" value="KAH7910825.1"/>
    <property type="molecule type" value="Genomic_DNA"/>
</dbReference>
<name>A0ACB8ACJ8_9AGAM</name>
<comment type="caution">
    <text evidence="1">The sequence shown here is derived from an EMBL/GenBank/DDBJ whole genome shotgun (WGS) entry which is preliminary data.</text>
</comment>
<proteinExistence type="predicted"/>
<gene>
    <name evidence="1" type="ORF">BJ138DRAFT_1113768</name>
</gene>
<organism evidence="1 2">
    <name type="scientific">Hygrophoropsis aurantiaca</name>
    <dbReference type="NCBI Taxonomy" id="72124"/>
    <lineage>
        <taxon>Eukaryota</taxon>
        <taxon>Fungi</taxon>
        <taxon>Dikarya</taxon>
        <taxon>Basidiomycota</taxon>
        <taxon>Agaricomycotina</taxon>
        <taxon>Agaricomycetes</taxon>
        <taxon>Agaricomycetidae</taxon>
        <taxon>Boletales</taxon>
        <taxon>Coniophorineae</taxon>
        <taxon>Hygrophoropsidaceae</taxon>
        <taxon>Hygrophoropsis</taxon>
    </lineage>
</organism>
<sequence>MPIPTSRAKRAPLSPTMLNMKPLPPIDDTPDNVTVKTESIGSDAPAPASSGIFSGTQTQPFKFDLDTSFPAIRAPLELLRRIPHSQDINALRSLAPIFTQCLVAILDSMSQLPDVVRSSSAFQMAESGVTFSKDLFLGHVKKISADGSANTGEKVEQIANSLQLLEMTMSSLKELLQVAETELMKTKPLPETPTLDEYADELMDNFVEVQTSPSTEGEGDQAPKPPPILKTRKSKLSGFFKPISIRAKKKKAKAAATSSPADSSSTLVATDTELETQEYKRASSNIRNSIAKFPDIFAPQVEEAMPHPADSPELYFDAEGILRGGTLRGLVFFLTSRDPTRDFEFLDMFFLSFRCFASSKALFQALVARYQQDLPEDLPAAQRQTEAYHIKMRVAKILHLWVDLHWRQAFDGEIFALLLHFCFNDLAKDLPQELSSQLATALHACARGGADYRSRRLQQRAKAALPHEKDAPLTWAPPTEHLMSCDDFSRTSVLSFNTPEGHQFFAMQLSLCMWDKYSRVDPEDAVKFWHDGQDKKVGTLLSAVIAFEDIIALWVTKSIVESPSPETRVELIGAFLDISKECINDRNYAGAVALYLGVMRVANSLNWTFPLLSAERTAFMDYMTHFFNVRDLTPYRNALEMTRRPAIPMTTLFVKEVVCISSSSPPTIEHPHEPGLKLINFTCYRSMTKIVRRMEKCYLPYQHTPVDYMQKWFEHVFTPLQQNREVEEAKILEQSAKIEPKSMPRPSPPPRLRSWQRKLESVATTLLSGMEPELLQISTCC</sequence>
<reference evidence="1" key="1">
    <citation type="journal article" date="2021" name="New Phytol.">
        <title>Evolutionary innovations through gain and loss of genes in the ectomycorrhizal Boletales.</title>
        <authorList>
            <person name="Wu G."/>
            <person name="Miyauchi S."/>
            <person name="Morin E."/>
            <person name="Kuo A."/>
            <person name="Drula E."/>
            <person name="Varga T."/>
            <person name="Kohler A."/>
            <person name="Feng B."/>
            <person name="Cao Y."/>
            <person name="Lipzen A."/>
            <person name="Daum C."/>
            <person name="Hundley H."/>
            <person name="Pangilinan J."/>
            <person name="Johnson J."/>
            <person name="Barry K."/>
            <person name="LaButti K."/>
            <person name="Ng V."/>
            <person name="Ahrendt S."/>
            <person name="Min B."/>
            <person name="Choi I.G."/>
            <person name="Park H."/>
            <person name="Plett J.M."/>
            <person name="Magnuson J."/>
            <person name="Spatafora J.W."/>
            <person name="Nagy L.G."/>
            <person name="Henrissat B."/>
            <person name="Grigoriev I.V."/>
            <person name="Yang Z.L."/>
            <person name="Xu J."/>
            <person name="Martin F.M."/>
        </authorList>
    </citation>
    <scope>NUCLEOTIDE SEQUENCE</scope>
    <source>
        <strain evidence="1">ATCC 28755</strain>
    </source>
</reference>
<protein>
    <submittedName>
        <fullName evidence="1">Ras guanine nucleotide exchange factor domain-containing protein</fullName>
    </submittedName>
</protein>
<keyword evidence="2" id="KW-1185">Reference proteome</keyword>
<accession>A0ACB8ACJ8</accession>
<evidence type="ECO:0000313" key="1">
    <source>
        <dbReference type="EMBL" id="KAH7910825.1"/>
    </source>
</evidence>